<protein>
    <submittedName>
        <fullName evidence="2">Uncharacterized protein</fullName>
    </submittedName>
</protein>
<dbReference type="AlphaFoldDB" id="A0A182SJK9"/>
<dbReference type="VEuPathDB" id="VectorBase:AMAM008049"/>
<organism evidence="2 3">
    <name type="scientific">Anopheles maculatus</name>
    <dbReference type="NCBI Taxonomy" id="74869"/>
    <lineage>
        <taxon>Eukaryota</taxon>
        <taxon>Metazoa</taxon>
        <taxon>Ecdysozoa</taxon>
        <taxon>Arthropoda</taxon>
        <taxon>Hexapoda</taxon>
        <taxon>Insecta</taxon>
        <taxon>Pterygota</taxon>
        <taxon>Neoptera</taxon>
        <taxon>Endopterygota</taxon>
        <taxon>Diptera</taxon>
        <taxon>Nematocera</taxon>
        <taxon>Culicoidea</taxon>
        <taxon>Culicidae</taxon>
        <taxon>Anophelinae</taxon>
        <taxon>Anopheles</taxon>
        <taxon>Anopheles maculatus group</taxon>
    </lineage>
</organism>
<name>A0A182SJK9_9DIPT</name>
<reference evidence="2" key="2">
    <citation type="submission" date="2020-05" db="UniProtKB">
        <authorList>
            <consortium name="EnsemblMetazoa"/>
        </authorList>
    </citation>
    <scope>IDENTIFICATION</scope>
    <source>
        <strain evidence="2">maculatus3</strain>
    </source>
</reference>
<proteinExistence type="predicted"/>
<keyword evidence="1" id="KW-1133">Transmembrane helix</keyword>
<reference evidence="3" key="1">
    <citation type="submission" date="2013-09" db="EMBL/GenBank/DDBJ databases">
        <title>The Genome Sequence of Anopheles maculatus species B.</title>
        <authorList>
            <consortium name="The Broad Institute Genomics Platform"/>
            <person name="Neafsey D.E."/>
            <person name="Besansky N."/>
            <person name="Howell P."/>
            <person name="Walton C."/>
            <person name="Young S.K."/>
            <person name="Zeng Q."/>
            <person name="Gargeya S."/>
            <person name="Fitzgerald M."/>
            <person name="Haas B."/>
            <person name="Abouelleil A."/>
            <person name="Allen A.W."/>
            <person name="Alvarado L."/>
            <person name="Arachchi H.M."/>
            <person name="Berlin A.M."/>
            <person name="Chapman S.B."/>
            <person name="Gainer-Dewar J."/>
            <person name="Goldberg J."/>
            <person name="Griggs A."/>
            <person name="Gujja S."/>
            <person name="Hansen M."/>
            <person name="Howarth C."/>
            <person name="Imamovic A."/>
            <person name="Ireland A."/>
            <person name="Larimer J."/>
            <person name="McCowan C."/>
            <person name="Murphy C."/>
            <person name="Pearson M."/>
            <person name="Poon T.W."/>
            <person name="Priest M."/>
            <person name="Roberts A."/>
            <person name="Saif S."/>
            <person name="Shea T."/>
            <person name="Sisk P."/>
            <person name="Sykes S."/>
            <person name="Wortman J."/>
            <person name="Nusbaum C."/>
            <person name="Birren B."/>
        </authorList>
    </citation>
    <scope>NUCLEOTIDE SEQUENCE [LARGE SCALE GENOMIC DNA]</scope>
    <source>
        <strain evidence="3">maculatus3</strain>
    </source>
</reference>
<evidence type="ECO:0000256" key="1">
    <source>
        <dbReference type="SAM" id="Phobius"/>
    </source>
</evidence>
<evidence type="ECO:0000313" key="3">
    <source>
        <dbReference type="Proteomes" id="UP000075901"/>
    </source>
</evidence>
<keyword evidence="1" id="KW-0812">Transmembrane</keyword>
<keyword evidence="1" id="KW-0472">Membrane</keyword>
<accession>A0A182SJK9</accession>
<dbReference type="Proteomes" id="UP000075901">
    <property type="component" value="Unassembled WGS sequence"/>
</dbReference>
<evidence type="ECO:0000313" key="2">
    <source>
        <dbReference type="EnsemblMetazoa" id="AMAM008049-PA"/>
    </source>
</evidence>
<sequence>MPNPTTVPGHPETNPTTTVPNILTTEPIGNHVQPEGAGLGAFGIVMICLTVVTTLSVGTLYVVRRHPDRCHQLHSLLLCRGIIKNDFPSTLYSRVDNSESSSLLLNASSVMSDSDDDMLI</sequence>
<dbReference type="EnsemblMetazoa" id="AMAM008049-RA">
    <property type="protein sequence ID" value="AMAM008049-PA"/>
    <property type="gene ID" value="AMAM008049"/>
</dbReference>
<keyword evidence="3" id="KW-1185">Reference proteome</keyword>
<feature type="transmembrane region" description="Helical" evidence="1">
    <location>
        <begin position="39"/>
        <end position="63"/>
    </location>
</feature>